<dbReference type="OMA" id="RFGECER"/>
<evidence type="ECO:0000256" key="1">
    <source>
        <dbReference type="SAM" id="SignalP"/>
    </source>
</evidence>
<accession>K0T498</accession>
<reference evidence="2 3" key="1">
    <citation type="journal article" date="2012" name="Genome Biol.">
        <title>Genome and low-iron response of an oceanic diatom adapted to chronic iron limitation.</title>
        <authorList>
            <person name="Lommer M."/>
            <person name="Specht M."/>
            <person name="Roy A.S."/>
            <person name="Kraemer L."/>
            <person name="Andreson R."/>
            <person name="Gutowska M.A."/>
            <person name="Wolf J."/>
            <person name="Bergner S.V."/>
            <person name="Schilhabel M.B."/>
            <person name="Klostermeier U.C."/>
            <person name="Beiko R.G."/>
            <person name="Rosenstiel P."/>
            <person name="Hippler M."/>
            <person name="Laroche J."/>
        </authorList>
    </citation>
    <scope>NUCLEOTIDE SEQUENCE [LARGE SCALE GENOMIC DNA]</scope>
    <source>
        <strain evidence="2 3">CCMP1005</strain>
    </source>
</reference>
<dbReference type="InterPro" id="IPR023393">
    <property type="entry name" value="START-like_dom_sf"/>
</dbReference>
<dbReference type="OrthoDB" id="38621at2759"/>
<protein>
    <recommendedName>
        <fullName evidence="4">START domain-containing protein</fullName>
    </recommendedName>
</protein>
<evidence type="ECO:0000313" key="2">
    <source>
        <dbReference type="EMBL" id="EJK73553.1"/>
    </source>
</evidence>
<feature type="signal peptide" evidence="1">
    <location>
        <begin position="1"/>
        <end position="20"/>
    </location>
</feature>
<comment type="caution">
    <text evidence="2">The sequence shown here is derived from an EMBL/GenBank/DDBJ whole genome shotgun (WGS) entry which is preliminary data.</text>
</comment>
<proteinExistence type="predicted"/>
<feature type="chain" id="PRO_5003837618" description="START domain-containing protein" evidence="1">
    <location>
        <begin position="21"/>
        <end position="334"/>
    </location>
</feature>
<dbReference type="EMBL" id="AGNL01004406">
    <property type="protein sequence ID" value="EJK73553.1"/>
    <property type="molecule type" value="Genomic_DNA"/>
</dbReference>
<dbReference type="Gene3D" id="3.30.530.20">
    <property type="match status" value="1"/>
</dbReference>
<dbReference type="AlphaFoldDB" id="K0T498"/>
<keyword evidence="1" id="KW-0732">Signal</keyword>
<organism evidence="2 3">
    <name type="scientific">Thalassiosira oceanica</name>
    <name type="common">Marine diatom</name>
    <dbReference type="NCBI Taxonomy" id="159749"/>
    <lineage>
        <taxon>Eukaryota</taxon>
        <taxon>Sar</taxon>
        <taxon>Stramenopiles</taxon>
        <taxon>Ochrophyta</taxon>
        <taxon>Bacillariophyta</taxon>
        <taxon>Coscinodiscophyceae</taxon>
        <taxon>Thalassiosirophycidae</taxon>
        <taxon>Thalassiosirales</taxon>
        <taxon>Thalassiosiraceae</taxon>
        <taxon>Thalassiosira</taxon>
    </lineage>
</organism>
<evidence type="ECO:0008006" key="4">
    <source>
        <dbReference type="Google" id="ProtNLM"/>
    </source>
</evidence>
<name>K0T498_THAOC</name>
<sequence length="334" mass="36902">MHKWFTITVLLSSPANRVAAFGDSKYFTPNRVNADTPGVQLKVPNFDVLFDQILKVSPLAKQAVFDSKPQGLGGIDKSSDEYKWKVTEHNPKRVVSEVAKIDNFQNKNVPLVRLRSSLKGPTYKAGFCFSELVSVAELRQAHDSTNAQVYQIHSAADLGEVQAFVPPQYGETVLFGVGYTKTKQSVVSPREQLTLCGLQEFPSGASILWGVELEEDQNNLMPENLRTPRATSHLFSNTVIPTSENEFDAEYCLQIDLGGFPGWLTGPVVIDAVKKCFRYAEKYFGEGHEESSQLAARLNELRAAESVNGSDALGTDPLGEWDGREIDQALLMTP</sequence>
<gene>
    <name evidence="2" type="ORF">THAOC_04815</name>
</gene>
<dbReference type="Proteomes" id="UP000266841">
    <property type="component" value="Unassembled WGS sequence"/>
</dbReference>
<keyword evidence="3" id="KW-1185">Reference proteome</keyword>
<evidence type="ECO:0000313" key="3">
    <source>
        <dbReference type="Proteomes" id="UP000266841"/>
    </source>
</evidence>